<organism evidence="1 2">
    <name type="scientific">Pseudovibrio ascidiaceicola</name>
    <dbReference type="NCBI Taxonomy" id="285279"/>
    <lineage>
        <taxon>Bacteria</taxon>
        <taxon>Pseudomonadati</taxon>
        <taxon>Pseudomonadota</taxon>
        <taxon>Alphaproteobacteria</taxon>
        <taxon>Hyphomicrobiales</taxon>
        <taxon>Stappiaceae</taxon>
        <taxon>Pseudovibrio</taxon>
    </lineage>
</organism>
<protein>
    <recommendedName>
        <fullName evidence="3">DUF1203 domain-containing protein</fullName>
    </recommendedName>
</protein>
<dbReference type="InterPro" id="IPR009593">
    <property type="entry name" value="DUF1203"/>
</dbReference>
<sequence>MAFFISGLKSNEFEALNGLSEEQLAKRNVVVYVADEKPGFPCRVTLDDAEVGERVFLLNYAYQPNDTPYKASHAIFVRENAADATPYENEVPVSLSSRLLSLRGFDANHMMIEADIAQGADIKPMLEGFFENPDVSYIQMHYARRGCFAAVAHRG</sequence>
<comment type="caution">
    <text evidence="1">The sequence shown here is derived from an EMBL/GenBank/DDBJ whole genome shotgun (WGS) entry which is preliminary data.</text>
</comment>
<keyword evidence="2" id="KW-1185">Reference proteome</keyword>
<name>A0A1I4A6C2_9HYPH</name>
<evidence type="ECO:0000313" key="1">
    <source>
        <dbReference type="EMBL" id="SFK51962.1"/>
    </source>
</evidence>
<dbReference type="RefSeq" id="WP_093519789.1">
    <property type="nucleotide sequence ID" value="NZ_FOSK01000006.1"/>
</dbReference>
<evidence type="ECO:0008006" key="3">
    <source>
        <dbReference type="Google" id="ProtNLM"/>
    </source>
</evidence>
<dbReference type="Proteomes" id="UP000199598">
    <property type="component" value="Unassembled WGS sequence"/>
</dbReference>
<gene>
    <name evidence="1" type="ORF">SAMN04488518_10617</name>
</gene>
<dbReference type="EMBL" id="FOSK01000006">
    <property type="protein sequence ID" value="SFK51962.1"/>
    <property type="molecule type" value="Genomic_DNA"/>
</dbReference>
<dbReference type="PIRSF" id="PIRSF034110">
    <property type="entry name" value="DUF1203"/>
    <property type="match status" value="1"/>
</dbReference>
<proteinExistence type="predicted"/>
<accession>A0A1I4A6C2</accession>
<evidence type="ECO:0000313" key="2">
    <source>
        <dbReference type="Proteomes" id="UP000199598"/>
    </source>
</evidence>
<dbReference type="Pfam" id="PF06718">
    <property type="entry name" value="DUF1203"/>
    <property type="match status" value="1"/>
</dbReference>
<reference evidence="1 2" key="1">
    <citation type="submission" date="2016-10" db="EMBL/GenBank/DDBJ databases">
        <authorList>
            <person name="Varghese N."/>
            <person name="Submissions S."/>
        </authorList>
    </citation>
    <scope>NUCLEOTIDE SEQUENCE [LARGE SCALE GENOMIC DNA]</scope>
    <source>
        <strain evidence="1 2">DSM 16392</strain>
    </source>
</reference>